<gene>
    <name evidence="8" type="primary">LOC107066161</name>
</gene>
<evidence type="ECO:0000256" key="1">
    <source>
        <dbReference type="ARBA" id="ARBA00004604"/>
    </source>
</evidence>
<keyword evidence="4" id="KW-0539">Nucleus</keyword>
<feature type="domain" description="U3 small nucleolar RNA-associated protein 13 C-terminal" evidence="6">
    <location>
        <begin position="656"/>
        <end position="787"/>
    </location>
</feature>
<dbReference type="Pfam" id="PF08625">
    <property type="entry name" value="Utp13"/>
    <property type="match status" value="1"/>
</dbReference>
<protein>
    <submittedName>
        <fullName evidence="8">Transducin beta-like protein 3 isoform X1</fullName>
    </submittedName>
</protein>
<dbReference type="PROSITE" id="PS00678">
    <property type="entry name" value="WD_REPEATS_1"/>
    <property type="match status" value="2"/>
</dbReference>
<dbReference type="InterPro" id="IPR020472">
    <property type="entry name" value="WD40_PAC1"/>
</dbReference>
<dbReference type="RefSeq" id="XP_015175992.1">
    <property type="nucleotide sequence ID" value="XM_015320506.1"/>
</dbReference>
<feature type="repeat" description="WD" evidence="5">
    <location>
        <begin position="477"/>
        <end position="518"/>
    </location>
</feature>
<dbReference type="PRINTS" id="PR00320">
    <property type="entry name" value="GPROTEINBRPT"/>
</dbReference>
<evidence type="ECO:0000256" key="3">
    <source>
        <dbReference type="ARBA" id="ARBA00022737"/>
    </source>
</evidence>
<dbReference type="PROSITE" id="PS50082">
    <property type="entry name" value="WD_REPEATS_2"/>
    <property type="match status" value="7"/>
</dbReference>
<proteinExistence type="predicted"/>
<dbReference type="InterPro" id="IPR001680">
    <property type="entry name" value="WD40_rpt"/>
</dbReference>
<feature type="repeat" description="WD" evidence="5">
    <location>
        <begin position="603"/>
        <end position="635"/>
    </location>
</feature>
<reference evidence="8" key="1">
    <citation type="submission" date="2025-08" db="UniProtKB">
        <authorList>
            <consortium name="RefSeq"/>
        </authorList>
    </citation>
    <scope>IDENTIFICATION</scope>
    <source>
        <tissue evidence="8">Whole body</tissue>
    </source>
</reference>
<keyword evidence="2 5" id="KW-0853">WD repeat</keyword>
<dbReference type="InterPro" id="IPR013934">
    <property type="entry name" value="Utp13_C"/>
</dbReference>
<evidence type="ECO:0000313" key="7">
    <source>
        <dbReference type="Proteomes" id="UP000694924"/>
    </source>
</evidence>
<dbReference type="PROSITE" id="PS50294">
    <property type="entry name" value="WD_REPEATS_REGION"/>
    <property type="match status" value="6"/>
</dbReference>
<dbReference type="Proteomes" id="UP000694924">
    <property type="component" value="Unplaced"/>
</dbReference>
<feature type="repeat" description="WD" evidence="5">
    <location>
        <begin position="188"/>
        <end position="229"/>
    </location>
</feature>
<feature type="repeat" description="WD" evidence="5">
    <location>
        <begin position="104"/>
        <end position="144"/>
    </location>
</feature>
<evidence type="ECO:0000256" key="4">
    <source>
        <dbReference type="ARBA" id="ARBA00023242"/>
    </source>
</evidence>
<dbReference type="PANTHER" id="PTHR19854:SF15">
    <property type="entry name" value="TRANSDUCIN BETA-LIKE PROTEIN 3"/>
    <property type="match status" value="1"/>
</dbReference>
<dbReference type="InterPro" id="IPR036322">
    <property type="entry name" value="WD40_repeat_dom_sf"/>
</dbReference>
<evidence type="ECO:0000256" key="5">
    <source>
        <dbReference type="PROSITE-ProRule" id="PRU00221"/>
    </source>
</evidence>
<feature type="repeat" description="WD" evidence="5">
    <location>
        <begin position="519"/>
        <end position="560"/>
    </location>
</feature>
<accession>A0ABM1I705</accession>
<feature type="repeat" description="WD" evidence="5">
    <location>
        <begin position="561"/>
        <end position="602"/>
    </location>
</feature>
<evidence type="ECO:0000313" key="8">
    <source>
        <dbReference type="RefSeq" id="XP_015175992.1"/>
    </source>
</evidence>
<dbReference type="CDD" id="cd00200">
    <property type="entry name" value="WD40"/>
    <property type="match status" value="2"/>
</dbReference>
<comment type="subcellular location">
    <subcellularLocation>
        <location evidence="1">Nucleus</location>
        <location evidence="1">Nucleolus</location>
    </subcellularLocation>
</comment>
<keyword evidence="7" id="KW-1185">Reference proteome</keyword>
<dbReference type="Gene3D" id="2.130.10.10">
    <property type="entry name" value="YVTN repeat-like/Quinoprotein amine dehydrogenase"/>
    <property type="match status" value="3"/>
</dbReference>
<evidence type="ECO:0000259" key="6">
    <source>
        <dbReference type="Pfam" id="PF08625"/>
    </source>
</evidence>
<dbReference type="SUPFAM" id="SSF50978">
    <property type="entry name" value="WD40 repeat-like"/>
    <property type="match status" value="2"/>
</dbReference>
<dbReference type="Pfam" id="PF00400">
    <property type="entry name" value="WD40"/>
    <property type="match status" value="8"/>
</dbReference>
<dbReference type="PANTHER" id="PTHR19854">
    <property type="entry name" value="TRANSDUCIN BETA-LIKE 3"/>
    <property type="match status" value="1"/>
</dbReference>
<dbReference type="InterPro" id="IPR019775">
    <property type="entry name" value="WD40_repeat_CS"/>
</dbReference>
<feature type="repeat" description="WD" evidence="5">
    <location>
        <begin position="377"/>
        <end position="419"/>
    </location>
</feature>
<dbReference type="SMART" id="SM00320">
    <property type="entry name" value="WD40"/>
    <property type="match status" value="12"/>
</dbReference>
<sequence>MSKSILKEAFEIDSTLDACFTGGTIHWSKNGKYMFCKKYGAISVVSIEKGFTIKSFGETENQEDLDEVNCFALNNDDSHILAHCKSGLFKLWNIEENKLIKIWKSIHNGPVTNISYLNDHLMASGGSDGCIRLWDIQHQACLKLFKGIQGVISVLAFHPYKENLLFGAGDDTKIYGWDSDTGQQKILLKGHISKVTSLSFHVNGINLVSSGRDRVIILWDITTATAIRTLAVYEVIEGAFIVPYNTSLLSNVIKPEADSIYVATAGEKGLVTLWDITKCKQIYTQESSLITASKENGLSITHLLYNEAINNFAVVSADHNIIIYSMETFGCIKQIAGYLDSVLDITYVGEQDSHIAVASNSSDIKLYELNSMNCQLLCGHTDIVLSLATTLANRQLLISTSKDNSIRVWFLDKETKIMACIASAVKHTAAVGCVCISQLSAKFFVSASQDSCLKFWSLPENLSNSSDQINIESTYTVSAHTKDINSVAVSLNDEFIATGSQDKTAKLWSANNLQLIGTFNGHRKGVWCVRFSPIDKVLLTTSADCTIKIWSLHDLTCLKTFQGHESSVLKAEFMSRGMQLVTSGADGLIKIWCIKTSECTLTMTKHEDRVWGLTVSKDEKYIISGGSDSLLIVWKDATEEKKARIIKEKERIVLEEQKLANLLQANELTNALKIALELERPFQVLKIVEGILKKDKNDLQTTISGLTPSCKQVLLRSASKWNTNSKNAEAAQTVINVLISEMEMEDMKSTGLLSFLEGMIPYTERHFKRVTEHLKDIHSITYTINRMKPHVVICKTNKIGNSN</sequence>
<organism evidence="7 8">
    <name type="scientific">Polistes dominula</name>
    <name type="common">European paper wasp</name>
    <name type="synonym">Vespa dominula</name>
    <dbReference type="NCBI Taxonomy" id="743375"/>
    <lineage>
        <taxon>Eukaryota</taxon>
        <taxon>Metazoa</taxon>
        <taxon>Ecdysozoa</taxon>
        <taxon>Arthropoda</taxon>
        <taxon>Hexapoda</taxon>
        <taxon>Insecta</taxon>
        <taxon>Pterygota</taxon>
        <taxon>Neoptera</taxon>
        <taxon>Endopterygota</taxon>
        <taxon>Hymenoptera</taxon>
        <taxon>Apocrita</taxon>
        <taxon>Aculeata</taxon>
        <taxon>Vespoidea</taxon>
        <taxon>Vespidae</taxon>
        <taxon>Polistinae</taxon>
        <taxon>Polistini</taxon>
        <taxon>Polistes</taxon>
    </lineage>
</organism>
<dbReference type="InterPro" id="IPR015943">
    <property type="entry name" value="WD40/YVTN_repeat-like_dom_sf"/>
</dbReference>
<dbReference type="GeneID" id="107066161"/>
<name>A0ABM1I705_POLDO</name>
<keyword evidence="3" id="KW-0677">Repeat</keyword>
<evidence type="ECO:0000256" key="2">
    <source>
        <dbReference type="ARBA" id="ARBA00022574"/>
    </source>
</evidence>